<comment type="cofactor">
    <cofactor evidence="1 12">
        <name>K(+)</name>
        <dbReference type="ChEBI" id="CHEBI:29103"/>
    </cofactor>
</comment>
<reference evidence="22 24" key="2">
    <citation type="submission" date="2018-03" db="EMBL/GenBank/DDBJ databases">
        <authorList>
            <person name="Fogelqvist J."/>
        </authorList>
    </citation>
    <scope>NUCLEOTIDE SEQUENCE [LARGE SCALE GENOMIC DNA]</scope>
</reference>
<keyword evidence="3 12" id="KW-0479">Metal-binding</keyword>
<feature type="binding site" evidence="12">
    <location>
        <begin position="387"/>
        <end position="388"/>
    </location>
    <ligand>
        <name>IMP</name>
        <dbReference type="ChEBI" id="CHEBI:58053"/>
    </ligand>
</feature>
<dbReference type="InterPro" id="IPR001093">
    <property type="entry name" value="IMP_DH_GMPRt"/>
</dbReference>
<dbReference type="PIRSF" id="PIRSF000130">
    <property type="entry name" value="IMPDH"/>
    <property type="match status" value="1"/>
</dbReference>
<dbReference type="Pfam" id="PF00478">
    <property type="entry name" value="IMPDH"/>
    <property type="match status" value="1"/>
</dbReference>
<dbReference type="AlphaFoldDB" id="A0A0G4IRD7"/>
<dbReference type="GO" id="GO:0003938">
    <property type="term" value="F:IMP dehydrogenase activity"/>
    <property type="evidence" value="ECO:0007669"/>
    <property type="project" value="UniProtKB-UniRule"/>
</dbReference>
<feature type="region of interest" description="Disordered" evidence="19">
    <location>
        <begin position="1"/>
        <end position="20"/>
    </location>
</feature>
<dbReference type="SMART" id="SM01240">
    <property type="entry name" value="IMPDH"/>
    <property type="match status" value="1"/>
</dbReference>
<evidence type="ECO:0000256" key="2">
    <source>
        <dbReference type="ARBA" id="ARBA00005502"/>
    </source>
</evidence>
<keyword evidence="12" id="KW-0963">Cytoplasm</keyword>
<keyword evidence="23" id="KW-1185">Reference proteome</keyword>
<comment type="caution">
    <text evidence="12">Lacks conserved residue(s) required for the propagation of feature annotation.</text>
</comment>
<dbReference type="GO" id="GO:0006183">
    <property type="term" value="P:GTP biosynthetic process"/>
    <property type="evidence" value="ECO:0007669"/>
    <property type="project" value="TreeGrafter"/>
</dbReference>
<evidence type="ECO:0000313" key="22">
    <source>
        <dbReference type="EMBL" id="SPQ98253.1"/>
    </source>
</evidence>
<keyword evidence="22" id="KW-0496">Mitochondrion</keyword>
<evidence type="ECO:0000256" key="3">
    <source>
        <dbReference type="ARBA" id="ARBA00022723"/>
    </source>
</evidence>
<feature type="binding site" evidence="12">
    <location>
        <begin position="411"/>
        <end position="415"/>
    </location>
    <ligand>
        <name>IMP</name>
        <dbReference type="ChEBI" id="CHEBI:58053"/>
    </ligand>
</feature>
<dbReference type="SUPFAM" id="SSF54631">
    <property type="entry name" value="CBS-domain pair"/>
    <property type="match status" value="1"/>
</dbReference>
<evidence type="ECO:0000256" key="6">
    <source>
        <dbReference type="ARBA" id="ARBA00022958"/>
    </source>
</evidence>
<keyword evidence="5 12" id="KW-0658">Purine biosynthesis</keyword>
<dbReference type="NCBIfam" id="TIGR01302">
    <property type="entry name" value="IMP_dehydrog"/>
    <property type="match status" value="1"/>
</dbReference>
<geneLocation type="mitochondrion" evidence="22"/>
<comment type="pathway">
    <text evidence="12 18">Purine metabolism; XMP biosynthesis via de novo pathway; XMP from IMP: step 1/1.</text>
</comment>
<feature type="domain" description="CBS" evidence="20">
    <location>
        <begin position="180"/>
        <end position="236"/>
    </location>
</feature>
<evidence type="ECO:0000256" key="10">
    <source>
        <dbReference type="ARBA" id="ARBA00048028"/>
    </source>
</evidence>
<dbReference type="InterPro" id="IPR015875">
    <property type="entry name" value="IMP_DH/GMP_Rdtase_CS"/>
</dbReference>
<dbReference type="Proteomes" id="UP000290189">
    <property type="component" value="Unassembled WGS sequence"/>
</dbReference>
<dbReference type="SUPFAM" id="SSF51412">
    <property type="entry name" value="Inosine monophosphate dehydrogenase (IMPDH)"/>
    <property type="match status" value="1"/>
</dbReference>
<dbReference type="OMA" id="MGYCGAK"/>
<dbReference type="GO" id="GO:0000166">
    <property type="term" value="F:nucleotide binding"/>
    <property type="evidence" value="ECO:0007669"/>
    <property type="project" value="UniProtKB-UniRule"/>
</dbReference>
<feature type="binding site" evidence="12 14">
    <location>
        <begin position="324"/>
        <end position="326"/>
    </location>
    <ligand>
        <name>NAD(+)</name>
        <dbReference type="ChEBI" id="CHEBI:57540"/>
    </ligand>
</feature>
<evidence type="ECO:0000256" key="16">
    <source>
        <dbReference type="PROSITE-ProRule" id="PRU00703"/>
    </source>
</evidence>
<feature type="binding site" evidence="12">
    <location>
        <position position="329"/>
    </location>
    <ligand>
        <name>IMP</name>
        <dbReference type="ChEBI" id="CHEBI:58053"/>
    </ligand>
</feature>
<evidence type="ECO:0000256" key="1">
    <source>
        <dbReference type="ARBA" id="ARBA00001958"/>
    </source>
</evidence>
<comment type="subcellular location">
    <subcellularLocation>
        <location evidence="12">Cytoplasm</location>
    </subcellularLocation>
</comment>
<feature type="binding site" description="in other chain" evidence="12 15">
    <location>
        <position position="328"/>
    </location>
    <ligand>
        <name>K(+)</name>
        <dbReference type="ChEBI" id="CHEBI:29103"/>
        <note>ligand shared between two tetrameric partners</note>
    </ligand>
</feature>
<organism evidence="21 23">
    <name type="scientific">Plasmodiophora brassicae</name>
    <name type="common">Clubroot disease agent</name>
    <dbReference type="NCBI Taxonomy" id="37360"/>
    <lineage>
        <taxon>Eukaryota</taxon>
        <taxon>Sar</taxon>
        <taxon>Rhizaria</taxon>
        <taxon>Endomyxa</taxon>
        <taxon>Phytomyxea</taxon>
        <taxon>Plasmodiophorida</taxon>
        <taxon>Plasmodiophoridae</taxon>
        <taxon>Plasmodiophora</taxon>
    </lineage>
</organism>
<evidence type="ECO:0000256" key="19">
    <source>
        <dbReference type="SAM" id="MobiDB-lite"/>
    </source>
</evidence>
<comment type="catalytic activity">
    <reaction evidence="10 12 18">
        <text>IMP + NAD(+) + H2O = XMP + NADH + H(+)</text>
        <dbReference type="Rhea" id="RHEA:11708"/>
        <dbReference type="ChEBI" id="CHEBI:15377"/>
        <dbReference type="ChEBI" id="CHEBI:15378"/>
        <dbReference type="ChEBI" id="CHEBI:57464"/>
        <dbReference type="ChEBI" id="CHEBI:57540"/>
        <dbReference type="ChEBI" id="CHEBI:57945"/>
        <dbReference type="ChEBI" id="CHEBI:58053"/>
        <dbReference type="EC" id="1.1.1.205"/>
    </reaction>
</comment>
<keyword evidence="8 12" id="KW-0520">NAD</keyword>
<dbReference type="CDD" id="cd00381">
    <property type="entry name" value="IMPDH"/>
    <property type="match status" value="1"/>
</dbReference>
<dbReference type="GO" id="GO:0005737">
    <property type="term" value="C:cytoplasm"/>
    <property type="evidence" value="ECO:0007669"/>
    <property type="project" value="UniProtKB-SubCell"/>
</dbReference>
<feature type="active site" description="Proton acceptor" evidence="12 13">
    <location>
        <position position="427"/>
    </location>
</feature>
<dbReference type="InterPro" id="IPR000644">
    <property type="entry name" value="CBS_dom"/>
</dbReference>
<dbReference type="PROSITE" id="PS00487">
    <property type="entry name" value="IMP_DH_GMP_RED"/>
    <property type="match status" value="1"/>
</dbReference>
<evidence type="ECO:0000256" key="8">
    <source>
        <dbReference type="ARBA" id="ARBA00023027"/>
    </source>
</evidence>
<dbReference type="Gene3D" id="3.20.20.70">
    <property type="entry name" value="Aldolase class I"/>
    <property type="match status" value="1"/>
</dbReference>
<dbReference type="PANTHER" id="PTHR11911:SF111">
    <property type="entry name" value="INOSINE-5'-MONOPHOSPHATE DEHYDROGENASE"/>
    <property type="match status" value="1"/>
</dbReference>
<evidence type="ECO:0000256" key="9">
    <source>
        <dbReference type="ARBA" id="ARBA00023122"/>
    </source>
</evidence>
<evidence type="ECO:0000256" key="13">
    <source>
        <dbReference type="PIRSR" id="PIRSR000130-1"/>
    </source>
</evidence>
<evidence type="ECO:0000313" key="24">
    <source>
        <dbReference type="Proteomes" id="UP000290189"/>
    </source>
</evidence>
<dbReference type="EMBL" id="CDSF01000080">
    <property type="protein sequence ID" value="CEO97709.1"/>
    <property type="molecule type" value="Genomic_DNA"/>
</dbReference>
<dbReference type="Proteomes" id="UP000039324">
    <property type="component" value="Unassembled WGS sequence"/>
</dbReference>
<protein>
    <recommendedName>
        <fullName evidence="12 18">Inosine-5'-monophosphate dehydrogenase</fullName>
        <shortName evidence="12">IMP dehydrogenase</shortName>
        <shortName evidence="12">IMPD</shortName>
        <shortName evidence="12">IMPDH</shortName>
        <ecNumber evidence="12 18">1.1.1.205</ecNumber>
    </recommendedName>
</protein>
<dbReference type="HAMAP" id="MF_01964">
    <property type="entry name" value="IMPDH"/>
    <property type="match status" value="1"/>
</dbReference>
<dbReference type="Pfam" id="PF00571">
    <property type="entry name" value="CBS"/>
    <property type="match status" value="2"/>
</dbReference>
<dbReference type="FunFam" id="3.20.20.70:FF:000086">
    <property type="entry name" value="IMP dehydrogenase, putative"/>
    <property type="match status" value="1"/>
</dbReference>
<feature type="binding site" evidence="12 14">
    <location>
        <begin position="274"/>
        <end position="276"/>
    </location>
    <ligand>
        <name>NAD(+)</name>
        <dbReference type="ChEBI" id="CHEBI:57540"/>
    </ligand>
</feature>
<evidence type="ECO:0000313" key="23">
    <source>
        <dbReference type="Proteomes" id="UP000039324"/>
    </source>
</evidence>
<dbReference type="InterPro" id="IPR046342">
    <property type="entry name" value="CBS_dom_sf"/>
</dbReference>
<evidence type="ECO:0000256" key="7">
    <source>
        <dbReference type="ARBA" id="ARBA00023002"/>
    </source>
</evidence>
<accession>A0A0G4IRD7</accession>
<dbReference type="SMART" id="SM00116">
    <property type="entry name" value="CBS"/>
    <property type="match status" value="2"/>
</dbReference>
<feature type="binding site" evidence="12">
    <location>
        <position position="439"/>
    </location>
    <ligand>
        <name>IMP</name>
        <dbReference type="ChEBI" id="CHEBI:58053"/>
    </ligand>
</feature>
<sequence>MADTKGKIESRTDDHDLTDGRSAEEMFSKRTGYTYDDVIILPRHISFTVGQVDLSSRLTRNITLKTPFVSSPMDTVTEHSMAIAMALQGGIGIIHSNCSIEEQAQEVLLVKRYKNGFITDPVVLSPKHTVADIDEIRVQYGFSGVPITETGKMGGKLLGIVTSRDIDFLEDRSIMLSEVMTTDLVVVTRDMSLEEANRVLLDSKRAKMPVVNNKYELMGLMSRTDLYKNRDFPLASKGKGSSSLLVGAAIGTRPQDRDRVKALVAAGVDVIVIDSSQGDSVFQLEMLRHIKEHYPKVDVIGGNIVTRLQAKHLIEAGVDGLRVGMGVGSICTTQEVCAVGRPQATAVYSVASYASAFGIPVCADGGICNSGHIVKALALGASCVMMGSLLAGTEEAPGEYFFQDGLRLKKYRGMGSIEAQNRGSAQRYFSTSKIVKVAQGVSGTVIDKGSMHRYLPYLMTGVKHGMQDLGVKNLEELGDARRSQELRFECRTHAAQREGGVHSLHSYESHAP</sequence>
<evidence type="ECO:0000256" key="12">
    <source>
        <dbReference type="HAMAP-Rule" id="MF_03156"/>
    </source>
</evidence>
<comment type="similarity">
    <text evidence="2 12 17">Belongs to the IMPDH/GMPR family.</text>
</comment>
<dbReference type="EC" id="1.1.1.205" evidence="12 18"/>
<comment type="activity regulation">
    <text evidence="12">Mycophenolic acid (MPA) is a non-competitive inhibitor that prevents formation of the closed enzyme conformation by binding to the same site as the amobile flap. In contrast, mizoribine monophosphate (MZP) is a competitive inhibitor that induces the closed conformation. MPA is a potent inhibitor of mammalian IMPDHs but a poor inhibitor of the bacterial enzymes. MZP is a more potent inhibitor of bacterial IMPDH.</text>
</comment>
<evidence type="ECO:0000259" key="20">
    <source>
        <dbReference type="PROSITE" id="PS51371"/>
    </source>
</evidence>
<evidence type="ECO:0000256" key="11">
    <source>
        <dbReference type="ARBA" id="ARBA00056556"/>
    </source>
</evidence>
<dbReference type="OrthoDB" id="416622at2759"/>
<dbReference type="UniPathway" id="UPA00601">
    <property type="reaction ID" value="UER00295"/>
</dbReference>
<evidence type="ECO:0000256" key="5">
    <source>
        <dbReference type="ARBA" id="ARBA00022755"/>
    </source>
</evidence>
<comment type="subunit">
    <text evidence="12">Homotetramer.</text>
</comment>
<evidence type="ECO:0000313" key="21">
    <source>
        <dbReference type="EMBL" id="CEO97709.1"/>
    </source>
</evidence>
<keyword evidence="7 12" id="KW-0560">Oxidoreductase</keyword>
<keyword evidence="9 16" id="KW-0129">CBS domain</keyword>
<evidence type="ECO:0000256" key="18">
    <source>
        <dbReference type="RuleBase" id="RU003928"/>
    </source>
</evidence>
<evidence type="ECO:0000256" key="4">
    <source>
        <dbReference type="ARBA" id="ARBA00022749"/>
    </source>
</evidence>
<feature type="domain" description="CBS" evidence="20">
    <location>
        <begin position="117"/>
        <end position="178"/>
    </location>
</feature>
<keyword evidence="4 12" id="KW-0332">GMP biosynthesis</keyword>
<gene>
    <name evidence="21" type="ORF">PBRA_005823</name>
    <name evidence="22" type="ORF">PLBR_LOCUS5468</name>
</gene>
<comment type="function">
    <text evidence="11 12">Catalyzes the conversion of inosine 5'-phosphate (IMP) to xanthosine 5'-phosphate (XMP), the first committed and rate-limiting step in the de novo synthesis of guanine nucleotides, and therefore plays an important role in the regulation of cell growth.</text>
</comment>
<feature type="active site" description="Thioimidate intermediate" evidence="12 13">
    <location>
        <position position="331"/>
    </location>
</feature>
<keyword evidence="6 12" id="KW-0630">Potassium</keyword>
<dbReference type="GO" id="GO:0046872">
    <property type="term" value="F:metal ion binding"/>
    <property type="evidence" value="ECO:0007669"/>
    <property type="project" value="UniProtKB-UniRule"/>
</dbReference>
<dbReference type="PANTHER" id="PTHR11911">
    <property type="entry name" value="INOSINE-5-MONOPHOSPHATE DEHYDROGENASE RELATED"/>
    <property type="match status" value="1"/>
</dbReference>
<dbReference type="CDD" id="cd04601">
    <property type="entry name" value="CBS_pair_IMPDH"/>
    <property type="match status" value="1"/>
</dbReference>
<evidence type="ECO:0000256" key="15">
    <source>
        <dbReference type="PIRSR" id="PIRSR000130-4"/>
    </source>
</evidence>
<dbReference type="InterPro" id="IPR005990">
    <property type="entry name" value="IMP_DH"/>
</dbReference>
<name>A0A0G4IRD7_PLABS</name>
<dbReference type="PROSITE" id="PS51371">
    <property type="entry name" value="CBS"/>
    <property type="match status" value="2"/>
</dbReference>
<feature type="binding site" description="in other chain" evidence="12 15">
    <location>
        <position position="331"/>
    </location>
    <ligand>
        <name>K(+)</name>
        <dbReference type="ChEBI" id="CHEBI:29103"/>
        <note>ligand shared between two tetrameric partners</note>
    </ligand>
</feature>
<dbReference type="STRING" id="37360.A0A0G4IRD7"/>
<evidence type="ECO:0000256" key="14">
    <source>
        <dbReference type="PIRSR" id="PIRSR000130-3"/>
    </source>
</evidence>
<dbReference type="EMBL" id="OVEO01000009">
    <property type="protein sequence ID" value="SPQ98253.1"/>
    <property type="molecule type" value="Genomic_DNA"/>
</dbReference>
<dbReference type="InterPro" id="IPR013785">
    <property type="entry name" value="Aldolase_TIM"/>
</dbReference>
<dbReference type="GO" id="GO:0006177">
    <property type="term" value="P:GMP biosynthetic process"/>
    <property type="evidence" value="ECO:0007669"/>
    <property type="project" value="UniProtKB-UniRule"/>
</dbReference>
<proteinExistence type="inferred from homology"/>
<reference evidence="21 23" key="1">
    <citation type="submission" date="2015-02" db="EMBL/GenBank/DDBJ databases">
        <authorList>
            <person name="Chooi Y.-H."/>
        </authorList>
    </citation>
    <scope>NUCLEOTIDE SEQUENCE [LARGE SCALE GENOMIC DNA]</scope>
    <source>
        <strain evidence="21">E3</strain>
    </source>
</reference>
<evidence type="ECO:0000256" key="17">
    <source>
        <dbReference type="RuleBase" id="RU003927"/>
    </source>
</evidence>
<feature type="binding site" description="in other chain" evidence="12 15">
    <location>
        <position position="326"/>
    </location>
    <ligand>
        <name>K(+)</name>
        <dbReference type="ChEBI" id="CHEBI:29103"/>
        <note>ligand shared between two tetrameric partners</note>
    </ligand>
</feature>
<feature type="binding site" evidence="12">
    <location>
        <begin position="364"/>
        <end position="366"/>
    </location>
    <ligand>
        <name>IMP</name>
        <dbReference type="ChEBI" id="CHEBI:58053"/>
    </ligand>
</feature>